<dbReference type="SUPFAM" id="SSF46785">
    <property type="entry name" value="Winged helix' DNA-binding domain"/>
    <property type="match status" value="1"/>
</dbReference>
<keyword evidence="2" id="KW-0238">DNA-binding</keyword>
<keyword evidence="1" id="KW-0805">Transcription regulation</keyword>
<dbReference type="PANTHER" id="PTHR44846">
    <property type="entry name" value="MANNOSYL-D-GLYCERATE TRANSPORT/METABOLISM SYSTEM REPRESSOR MNGR-RELATED"/>
    <property type="match status" value="1"/>
</dbReference>
<evidence type="ECO:0000256" key="1">
    <source>
        <dbReference type="ARBA" id="ARBA00023015"/>
    </source>
</evidence>
<dbReference type="SMART" id="SM00345">
    <property type="entry name" value="HTH_GNTR"/>
    <property type="match status" value="1"/>
</dbReference>
<evidence type="ECO:0000259" key="5">
    <source>
        <dbReference type="PROSITE" id="PS50949"/>
    </source>
</evidence>
<keyword evidence="7" id="KW-1185">Reference proteome</keyword>
<dbReference type="RefSeq" id="WP_125583044.1">
    <property type="nucleotide sequence ID" value="NZ_BOLV01000040.1"/>
</dbReference>
<dbReference type="PRINTS" id="PR00035">
    <property type="entry name" value="HTHGNTR"/>
</dbReference>
<dbReference type="Gene3D" id="1.10.10.10">
    <property type="entry name" value="Winged helix-like DNA-binding domain superfamily/Winged helix DNA-binding domain"/>
    <property type="match status" value="1"/>
</dbReference>
<keyword evidence="3" id="KW-0804">Transcription</keyword>
<dbReference type="Proteomes" id="UP001597199">
    <property type="component" value="Unassembled WGS sequence"/>
</dbReference>
<name>A0ABW4BGU8_9LACO</name>
<evidence type="ECO:0000313" key="6">
    <source>
        <dbReference type="EMBL" id="MFD1399707.1"/>
    </source>
</evidence>
<dbReference type="Pfam" id="PF07702">
    <property type="entry name" value="UTRA"/>
    <property type="match status" value="1"/>
</dbReference>
<feature type="domain" description="HTH gntR-type" evidence="5">
    <location>
        <begin position="1"/>
        <end position="67"/>
    </location>
</feature>
<evidence type="ECO:0000256" key="3">
    <source>
        <dbReference type="ARBA" id="ARBA00023163"/>
    </source>
</evidence>
<organism evidence="6 7">
    <name type="scientific">Lacticaseibacillus suilingensis</name>
    <dbReference type="NCBI Taxonomy" id="2799577"/>
    <lineage>
        <taxon>Bacteria</taxon>
        <taxon>Bacillati</taxon>
        <taxon>Bacillota</taxon>
        <taxon>Bacilli</taxon>
        <taxon>Lactobacillales</taxon>
        <taxon>Lactobacillaceae</taxon>
        <taxon>Lacticaseibacillus</taxon>
    </lineage>
</organism>
<dbReference type="InterPro" id="IPR050679">
    <property type="entry name" value="Bact_HTH_transcr_reg"/>
</dbReference>
<dbReference type="InterPro" id="IPR028978">
    <property type="entry name" value="Chorismate_lyase_/UTRA_dom_sf"/>
</dbReference>
<dbReference type="InterPro" id="IPR000524">
    <property type="entry name" value="Tscrpt_reg_HTH_GntR"/>
</dbReference>
<protein>
    <submittedName>
        <fullName evidence="6">GntR family transcriptional regulator</fullName>
    </submittedName>
</protein>
<dbReference type="Pfam" id="PF00392">
    <property type="entry name" value="GntR"/>
    <property type="match status" value="1"/>
</dbReference>
<proteinExistence type="predicted"/>
<dbReference type="SMART" id="SM00866">
    <property type="entry name" value="UTRA"/>
    <property type="match status" value="1"/>
</dbReference>
<dbReference type="SUPFAM" id="SSF64288">
    <property type="entry name" value="Chorismate lyase-like"/>
    <property type="match status" value="1"/>
</dbReference>
<dbReference type="PROSITE" id="PS50949">
    <property type="entry name" value="HTH_GNTR"/>
    <property type="match status" value="1"/>
</dbReference>
<comment type="caution">
    <text evidence="6">The sequence shown here is derived from an EMBL/GenBank/DDBJ whole genome shotgun (WGS) entry which is preliminary data.</text>
</comment>
<dbReference type="CDD" id="cd07377">
    <property type="entry name" value="WHTH_GntR"/>
    <property type="match status" value="1"/>
</dbReference>
<evidence type="ECO:0000313" key="7">
    <source>
        <dbReference type="Proteomes" id="UP001597199"/>
    </source>
</evidence>
<feature type="region of interest" description="Disordered" evidence="4">
    <location>
        <begin position="235"/>
        <end position="254"/>
    </location>
</feature>
<evidence type="ECO:0000256" key="4">
    <source>
        <dbReference type="SAM" id="MobiDB-lite"/>
    </source>
</evidence>
<gene>
    <name evidence="6" type="ORF">ACFQ41_10350</name>
</gene>
<dbReference type="PANTHER" id="PTHR44846:SF1">
    <property type="entry name" value="MANNOSYL-D-GLYCERATE TRANSPORT_METABOLISM SYSTEM REPRESSOR MNGR-RELATED"/>
    <property type="match status" value="1"/>
</dbReference>
<accession>A0ABW4BGU8</accession>
<sequence>MIYQDIKAQIIQDYIAPSDAPDMLPSERELSERYSVSRPTIRKALMTLSDEGKLDKASGRGYLRRSTKPKYTDHELNTFIGFFEDVNEQGKNTHSKVIQQTVQPASAEVAEHLAIDEGDMIFVLERIRFVDDTPVCIAKSCLPLALVPDIADHDFTSESLFSVLENQGLQLAVADRSIEVVRQSTRDNLYLSLEPDEPIMKFNSIGYTKEQTPFEYETSKYPAFTVKFATTVKKQANNDEGTTSTNLKLTQPKD</sequence>
<dbReference type="InterPro" id="IPR036390">
    <property type="entry name" value="WH_DNA-bd_sf"/>
</dbReference>
<dbReference type="InterPro" id="IPR011663">
    <property type="entry name" value="UTRA"/>
</dbReference>
<evidence type="ECO:0000256" key="2">
    <source>
        <dbReference type="ARBA" id="ARBA00023125"/>
    </source>
</evidence>
<dbReference type="EMBL" id="JBHTOA010000039">
    <property type="protein sequence ID" value="MFD1399707.1"/>
    <property type="molecule type" value="Genomic_DNA"/>
</dbReference>
<dbReference type="Gene3D" id="3.40.1410.10">
    <property type="entry name" value="Chorismate lyase-like"/>
    <property type="match status" value="1"/>
</dbReference>
<reference evidence="7" key="1">
    <citation type="journal article" date="2019" name="Int. J. Syst. Evol. Microbiol.">
        <title>The Global Catalogue of Microorganisms (GCM) 10K type strain sequencing project: providing services to taxonomists for standard genome sequencing and annotation.</title>
        <authorList>
            <consortium name="The Broad Institute Genomics Platform"/>
            <consortium name="The Broad Institute Genome Sequencing Center for Infectious Disease"/>
            <person name="Wu L."/>
            <person name="Ma J."/>
        </authorList>
    </citation>
    <scope>NUCLEOTIDE SEQUENCE [LARGE SCALE GENOMIC DNA]</scope>
    <source>
        <strain evidence="7">CCM 9110</strain>
    </source>
</reference>
<dbReference type="InterPro" id="IPR036388">
    <property type="entry name" value="WH-like_DNA-bd_sf"/>
</dbReference>